<dbReference type="Gene3D" id="2.130.10.10">
    <property type="entry name" value="YVTN repeat-like/Quinoprotein amine dehydrogenase"/>
    <property type="match status" value="1"/>
</dbReference>
<comment type="caution">
    <text evidence="2">The sequence shown here is derived from an EMBL/GenBank/DDBJ whole genome shotgun (WGS) entry which is preliminary data.</text>
</comment>
<dbReference type="InterPro" id="IPR015943">
    <property type="entry name" value="WD40/YVTN_repeat-like_dom_sf"/>
</dbReference>
<sequence length="117" mass="13164">GHNNLIHSVCWDLSGKYLASLSDDLVRVWAVGSGGKEECIRELNTRENKFNTCVFHPFHPMLIIGCHQTLELWDFGENKTSTLHAHAHEEVVSSLAISNVTGLLASTSHDKHFKIWK</sequence>
<dbReference type="PROSITE" id="PS50294">
    <property type="entry name" value="WD_REPEATS_REGION"/>
    <property type="match status" value="1"/>
</dbReference>
<dbReference type="Pfam" id="PF00400">
    <property type="entry name" value="WD40"/>
    <property type="match status" value="3"/>
</dbReference>
<keyword evidence="3" id="KW-1185">Reference proteome</keyword>
<protein>
    <submittedName>
        <fullName evidence="2">Transcriptional corepressor LEUNIG</fullName>
    </submittedName>
</protein>
<feature type="repeat" description="WD" evidence="1">
    <location>
        <begin position="85"/>
        <end position="117"/>
    </location>
</feature>
<dbReference type="PROSITE" id="PS50082">
    <property type="entry name" value="WD_REPEATS_2"/>
    <property type="match status" value="1"/>
</dbReference>
<dbReference type="InterPro" id="IPR001680">
    <property type="entry name" value="WD40_rpt"/>
</dbReference>
<dbReference type="EMBL" id="QJKJ01003927">
    <property type="protein sequence ID" value="RDX96268.1"/>
    <property type="molecule type" value="Genomic_DNA"/>
</dbReference>
<keyword evidence="1" id="KW-0853">WD repeat</keyword>
<gene>
    <name evidence="2" type="primary">LUG</name>
    <name evidence="2" type="ORF">CR513_21092</name>
</gene>
<dbReference type="InterPro" id="IPR044716">
    <property type="entry name" value="LEUNIG-like"/>
</dbReference>
<dbReference type="SMART" id="SM00320">
    <property type="entry name" value="WD40"/>
    <property type="match status" value="3"/>
</dbReference>
<dbReference type="OrthoDB" id="47802at2759"/>
<dbReference type="Proteomes" id="UP000257109">
    <property type="component" value="Unassembled WGS sequence"/>
</dbReference>
<reference evidence="2" key="1">
    <citation type="submission" date="2018-05" db="EMBL/GenBank/DDBJ databases">
        <title>Draft genome of Mucuna pruriens seed.</title>
        <authorList>
            <person name="Nnadi N.E."/>
            <person name="Vos R."/>
            <person name="Hasami M.H."/>
            <person name="Devisetty U.K."/>
            <person name="Aguiy J.C."/>
        </authorList>
    </citation>
    <scope>NUCLEOTIDE SEQUENCE [LARGE SCALE GENOMIC DNA]</scope>
    <source>
        <strain evidence="2">JCA_2017</strain>
    </source>
</reference>
<accession>A0A371H0C7</accession>
<dbReference type="SUPFAM" id="SSF50978">
    <property type="entry name" value="WD40 repeat-like"/>
    <property type="match status" value="1"/>
</dbReference>
<name>A0A371H0C7_MUCPR</name>
<feature type="non-terminal residue" evidence="2">
    <location>
        <position position="1"/>
    </location>
</feature>
<evidence type="ECO:0000256" key="1">
    <source>
        <dbReference type="PROSITE-ProRule" id="PRU00221"/>
    </source>
</evidence>
<dbReference type="STRING" id="157652.A0A371H0C7"/>
<dbReference type="PANTHER" id="PTHR44376">
    <property type="entry name" value="TRANSCRIPTIONAL REGULATOR OF FILAMENTOUS GROWTH FLO8"/>
    <property type="match status" value="1"/>
</dbReference>
<organism evidence="2 3">
    <name type="scientific">Mucuna pruriens</name>
    <name type="common">Velvet bean</name>
    <name type="synonym">Dolichos pruriens</name>
    <dbReference type="NCBI Taxonomy" id="157652"/>
    <lineage>
        <taxon>Eukaryota</taxon>
        <taxon>Viridiplantae</taxon>
        <taxon>Streptophyta</taxon>
        <taxon>Embryophyta</taxon>
        <taxon>Tracheophyta</taxon>
        <taxon>Spermatophyta</taxon>
        <taxon>Magnoliopsida</taxon>
        <taxon>eudicotyledons</taxon>
        <taxon>Gunneridae</taxon>
        <taxon>Pentapetalae</taxon>
        <taxon>rosids</taxon>
        <taxon>fabids</taxon>
        <taxon>Fabales</taxon>
        <taxon>Fabaceae</taxon>
        <taxon>Papilionoideae</taxon>
        <taxon>50 kb inversion clade</taxon>
        <taxon>NPAAA clade</taxon>
        <taxon>indigoferoid/millettioid clade</taxon>
        <taxon>Phaseoleae</taxon>
        <taxon>Mucuna</taxon>
    </lineage>
</organism>
<proteinExistence type="predicted"/>
<evidence type="ECO:0000313" key="2">
    <source>
        <dbReference type="EMBL" id="RDX96268.1"/>
    </source>
</evidence>
<dbReference type="GO" id="GO:0003714">
    <property type="term" value="F:transcription corepressor activity"/>
    <property type="evidence" value="ECO:0007669"/>
    <property type="project" value="InterPro"/>
</dbReference>
<dbReference type="InterPro" id="IPR036322">
    <property type="entry name" value="WD40_repeat_dom_sf"/>
</dbReference>
<dbReference type="AlphaFoldDB" id="A0A371H0C7"/>
<evidence type="ECO:0000313" key="3">
    <source>
        <dbReference type="Proteomes" id="UP000257109"/>
    </source>
</evidence>
<dbReference type="PANTHER" id="PTHR44376:SF13">
    <property type="entry name" value="LISH DOMAIN-CONTAINING PROTEIN"/>
    <property type="match status" value="1"/>
</dbReference>